<comment type="caution">
    <text evidence="1">The sequence shown here is derived from an EMBL/GenBank/DDBJ whole genome shotgun (WGS) entry which is preliminary data.</text>
</comment>
<evidence type="ECO:0000313" key="3">
    <source>
        <dbReference type="Proteomes" id="UP000681720"/>
    </source>
</evidence>
<dbReference type="EMBL" id="CAJOBJ010026333">
    <property type="protein sequence ID" value="CAF4246280.1"/>
    <property type="molecule type" value="Genomic_DNA"/>
</dbReference>
<protein>
    <submittedName>
        <fullName evidence="1">Uncharacterized protein</fullName>
    </submittedName>
</protein>
<dbReference type="Proteomes" id="UP000681720">
    <property type="component" value="Unassembled WGS sequence"/>
</dbReference>
<feature type="non-terminal residue" evidence="1">
    <location>
        <position position="75"/>
    </location>
</feature>
<proteinExistence type="predicted"/>
<evidence type="ECO:0000313" key="2">
    <source>
        <dbReference type="EMBL" id="CAF5179584.1"/>
    </source>
</evidence>
<accession>A0A8S2SVW4</accession>
<dbReference type="EMBL" id="CAJOBH010289686">
    <property type="protein sequence ID" value="CAF5179584.1"/>
    <property type="molecule type" value="Genomic_DNA"/>
</dbReference>
<evidence type="ECO:0000313" key="1">
    <source>
        <dbReference type="EMBL" id="CAF4246280.1"/>
    </source>
</evidence>
<gene>
    <name evidence="2" type="ORF">BYL167_LOCUS78752</name>
    <name evidence="1" type="ORF">GIL414_LOCUS23486</name>
</gene>
<name>A0A8S2SVW4_9BILA</name>
<reference evidence="1" key="1">
    <citation type="submission" date="2021-02" db="EMBL/GenBank/DDBJ databases">
        <authorList>
            <person name="Nowell W R."/>
        </authorList>
    </citation>
    <scope>NUCLEOTIDE SEQUENCE</scope>
</reference>
<dbReference type="AlphaFoldDB" id="A0A8S2SVW4"/>
<sequence>MLPIIPTSLDSITIPESMSFTHTNEQFLFCNSTTLHKVIAFASETGLKILSENHHWNADGTFRTAPALFSQAYYI</sequence>
<organism evidence="1 3">
    <name type="scientific">Rotaria magnacalcarata</name>
    <dbReference type="NCBI Taxonomy" id="392030"/>
    <lineage>
        <taxon>Eukaryota</taxon>
        <taxon>Metazoa</taxon>
        <taxon>Spiralia</taxon>
        <taxon>Gnathifera</taxon>
        <taxon>Rotifera</taxon>
        <taxon>Eurotatoria</taxon>
        <taxon>Bdelloidea</taxon>
        <taxon>Philodinida</taxon>
        <taxon>Philodinidae</taxon>
        <taxon>Rotaria</taxon>
    </lineage>
</organism>
<dbReference type="Proteomes" id="UP000681967">
    <property type="component" value="Unassembled WGS sequence"/>
</dbReference>